<evidence type="ECO:0000256" key="12">
    <source>
        <dbReference type="SAM" id="SignalP"/>
    </source>
</evidence>
<dbReference type="Pfam" id="PF02412">
    <property type="entry name" value="TSP_3"/>
    <property type="match status" value="5"/>
</dbReference>
<keyword evidence="7" id="KW-0626">Porin</keyword>
<dbReference type="SUPFAM" id="SSF56925">
    <property type="entry name" value="OMPA-like"/>
    <property type="match status" value="1"/>
</dbReference>
<comment type="subcellular location">
    <subcellularLocation>
        <location evidence="1">Cell outer membrane</location>
        <topology evidence="1">Multi-pass membrane protein</topology>
    </subcellularLocation>
</comment>
<dbReference type="InterPro" id="IPR036737">
    <property type="entry name" value="OmpA-like_sf"/>
</dbReference>
<dbReference type="Gene3D" id="2.40.160.20">
    <property type="match status" value="1"/>
</dbReference>
<evidence type="ECO:0000256" key="2">
    <source>
        <dbReference type="ARBA" id="ARBA00022448"/>
    </source>
</evidence>
<dbReference type="SUPFAM" id="SSF103088">
    <property type="entry name" value="OmpA-like"/>
    <property type="match status" value="1"/>
</dbReference>
<keyword evidence="5 12" id="KW-0732">Signal</keyword>
<dbReference type="InterPro" id="IPR050330">
    <property type="entry name" value="Bact_OuterMem_StrucFunc"/>
</dbReference>
<gene>
    <name evidence="14" type="ORF">SAMN05216480_10120</name>
</gene>
<dbReference type="GO" id="GO:0007155">
    <property type="term" value="P:cell adhesion"/>
    <property type="evidence" value="ECO:0007669"/>
    <property type="project" value="InterPro"/>
</dbReference>
<dbReference type="PRINTS" id="PR01021">
    <property type="entry name" value="OMPADOMAIN"/>
</dbReference>
<evidence type="ECO:0000256" key="6">
    <source>
        <dbReference type="ARBA" id="ARBA00023065"/>
    </source>
</evidence>
<evidence type="ECO:0000256" key="10">
    <source>
        <dbReference type="PROSITE-ProRule" id="PRU00473"/>
    </source>
</evidence>
<dbReference type="PANTHER" id="PTHR30329">
    <property type="entry name" value="STATOR ELEMENT OF FLAGELLAR MOTOR COMPLEX"/>
    <property type="match status" value="1"/>
</dbReference>
<dbReference type="PANTHER" id="PTHR30329:SF21">
    <property type="entry name" value="LIPOPROTEIN YIAD-RELATED"/>
    <property type="match status" value="1"/>
</dbReference>
<evidence type="ECO:0000256" key="5">
    <source>
        <dbReference type="ARBA" id="ARBA00022729"/>
    </source>
</evidence>
<feature type="chain" id="PRO_5011648189" evidence="12">
    <location>
        <begin position="23"/>
        <end position="465"/>
    </location>
</feature>
<keyword evidence="15" id="KW-1185">Reference proteome</keyword>
<dbReference type="EMBL" id="FPBK01000001">
    <property type="protein sequence ID" value="SFU26972.1"/>
    <property type="molecule type" value="Genomic_DNA"/>
</dbReference>
<evidence type="ECO:0000313" key="14">
    <source>
        <dbReference type="EMBL" id="SFU26972.1"/>
    </source>
</evidence>
<evidence type="ECO:0000256" key="4">
    <source>
        <dbReference type="ARBA" id="ARBA00022692"/>
    </source>
</evidence>
<dbReference type="AlphaFoldDB" id="A0A1I7EST6"/>
<dbReference type="InterPro" id="IPR003367">
    <property type="entry name" value="Thrombospondin_3-like_rpt"/>
</dbReference>
<dbReference type="GO" id="GO:0015288">
    <property type="term" value="F:porin activity"/>
    <property type="evidence" value="ECO:0007669"/>
    <property type="project" value="UniProtKB-KW"/>
</dbReference>
<dbReference type="InterPro" id="IPR028974">
    <property type="entry name" value="TSP_type-3_rpt"/>
</dbReference>
<evidence type="ECO:0000256" key="11">
    <source>
        <dbReference type="SAM" id="MobiDB-lite"/>
    </source>
</evidence>
<keyword evidence="6" id="KW-0406">Ion transport</keyword>
<organism evidence="14 15">
    <name type="scientific">Pustulibacterium marinum</name>
    <dbReference type="NCBI Taxonomy" id="1224947"/>
    <lineage>
        <taxon>Bacteria</taxon>
        <taxon>Pseudomonadati</taxon>
        <taxon>Bacteroidota</taxon>
        <taxon>Flavobacteriia</taxon>
        <taxon>Flavobacteriales</taxon>
        <taxon>Flavobacteriaceae</taxon>
        <taxon>Pustulibacterium</taxon>
    </lineage>
</organism>
<evidence type="ECO:0000259" key="13">
    <source>
        <dbReference type="PROSITE" id="PS51123"/>
    </source>
</evidence>
<protein>
    <submittedName>
        <fullName evidence="14">Outer membrane protein OmpA</fullName>
    </submittedName>
</protein>
<dbReference type="GO" id="GO:0046930">
    <property type="term" value="C:pore complex"/>
    <property type="evidence" value="ECO:0007669"/>
    <property type="project" value="UniProtKB-KW"/>
</dbReference>
<dbReference type="Gene3D" id="3.30.1330.60">
    <property type="entry name" value="OmpA-like domain"/>
    <property type="match status" value="1"/>
</dbReference>
<reference evidence="14 15" key="1">
    <citation type="submission" date="2016-10" db="EMBL/GenBank/DDBJ databases">
        <authorList>
            <person name="de Groot N.N."/>
        </authorList>
    </citation>
    <scope>NUCLEOTIDE SEQUENCE [LARGE SCALE GENOMIC DNA]</scope>
    <source>
        <strain evidence="14 15">CGMCC 1.12333</strain>
    </source>
</reference>
<dbReference type="STRING" id="1224947.SAMN05216480_10120"/>
<name>A0A1I7EST6_9FLAO</name>
<evidence type="ECO:0000256" key="3">
    <source>
        <dbReference type="ARBA" id="ARBA00022452"/>
    </source>
</evidence>
<keyword evidence="9" id="KW-0998">Cell outer membrane</keyword>
<keyword evidence="4" id="KW-0812">Transmembrane</keyword>
<dbReference type="SUPFAM" id="SSF103647">
    <property type="entry name" value="TSP type-3 repeat"/>
    <property type="match status" value="1"/>
</dbReference>
<proteinExistence type="predicted"/>
<feature type="signal peptide" evidence="12">
    <location>
        <begin position="1"/>
        <end position="22"/>
    </location>
</feature>
<evidence type="ECO:0000256" key="8">
    <source>
        <dbReference type="ARBA" id="ARBA00023136"/>
    </source>
</evidence>
<dbReference type="InterPro" id="IPR006665">
    <property type="entry name" value="OmpA-like"/>
</dbReference>
<keyword evidence="8 10" id="KW-0472">Membrane</keyword>
<dbReference type="InterPro" id="IPR011250">
    <property type="entry name" value="OMP/PagP_B-barrel"/>
</dbReference>
<dbReference type="RefSeq" id="WP_093021206.1">
    <property type="nucleotide sequence ID" value="NZ_FPBK01000001.1"/>
</dbReference>
<dbReference type="GO" id="GO:0005509">
    <property type="term" value="F:calcium ion binding"/>
    <property type="evidence" value="ECO:0007669"/>
    <property type="project" value="InterPro"/>
</dbReference>
<feature type="region of interest" description="Disordered" evidence="11">
    <location>
        <begin position="288"/>
        <end position="320"/>
    </location>
</feature>
<evidence type="ECO:0000313" key="15">
    <source>
        <dbReference type="Proteomes" id="UP000199138"/>
    </source>
</evidence>
<evidence type="ECO:0000256" key="7">
    <source>
        <dbReference type="ARBA" id="ARBA00023114"/>
    </source>
</evidence>
<dbReference type="CDD" id="cd07185">
    <property type="entry name" value="OmpA_C-like"/>
    <property type="match status" value="1"/>
</dbReference>
<accession>A0A1I7EST6</accession>
<dbReference type="Proteomes" id="UP000199138">
    <property type="component" value="Unassembled WGS sequence"/>
</dbReference>
<keyword evidence="3" id="KW-1134">Transmembrane beta strand</keyword>
<dbReference type="GO" id="GO:0009279">
    <property type="term" value="C:cell outer membrane"/>
    <property type="evidence" value="ECO:0007669"/>
    <property type="project" value="UniProtKB-SubCell"/>
</dbReference>
<keyword evidence="2" id="KW-0813">Transport</keyword>
<dbReference type="PROSITE" id="PS51123">
    <property type="entry name" value="OMPA_2"/>
    <property type="match status" value="1"/>
</dbReference>
<dbReference type="GO" id="GO:0006811">
    <property type="term" value="P:monoatomic ion transport"/>
    <property type="evidence" value="ECO:0007669"/>
    <property type="project" value="UniProtKB-KW"/>
</dbReference>
<evidence type="ECO:0000256" key="1">
    <source>
        <dbReference type="ARBA" id="ARBA00004571"/>
    </source>
</evidence>
<evidence type="ECO:0000256" key="9">
    <source>
        <dbReference type="ARBA" id="ARBA00023237"/>
    </source>
</evidence>
<feature type="domain" description="OmpA-like" evidence="13">
    <location>
        <begin position="350"/>
        <end position="465"/>
    </location>
</feature>
<sequence>MKHLNKLVLACFVCFGLTNLNAQDENNPWAISIGANAVDFYPTNANTMVGNWFSEYFNVEDHWNILPSVSTLSVSRYVGAGFAVGVRGSINKIDSYGDMSVDDLNYYSADAEVKYSLGQAMNTNWFEPYVNVGGGYTWITSEAGLKNYDGSSDDIGNPTLNGGLGINFWLSDNIGINVQSTYKHQFGDDALPHFQHVAGFTFKFGGKDTDGDGIYDKNDACPEVAGLPEFNGCPDSDGDGIQDSEDACPNEAGLAEFMGCPDSDGDGVADKDDKCPKTAGLKTLQGCPDADGDGVADKDDKCPNQAGPVANGGCPWPDTDGDGVLDKDDQCPEVKGTKANKGCPEVTEKVQKQLNDYAKTILFDSGKSSIKAQSEEVLQNIVDILEEYPSAKFTVEGHTDSVGSDSLNQKLSESRALSVKDYLTSHGIDGFRLSAKGYGESKPIDTNKTRAGRANNRRVEINLVK</sequence>
<dbReference type="Pfam" id="PF00691">
    <property type="entry name" value="OmpA"/>
    <property type="match status" value="1"/>
</dbReference>
<dbReference type="OrthoDB" id="9805336at2"/>
<dbReference type="InterPro" id="IPR006664">
    <property type="entry name" value="OMP_bac"/>
</dbReference>